<dbReference type="EMBL" id="JASBWR010000036">
    <property type="protein sequence ID" value="KAJ9105043.1"/>
    <property type="molecule type" value="Genomic_DNA"/>
</dbReference>
<keyword evidence="2" id="KW-1185">Reference proteome</keyword>
<name>A0ACC2W0S4_9TREE</name>
<dbReference type="Proteomes" id="UP001241377">
    <property type="component" value="Unassembled WGS sequence"/>
</dbReference>
<organism evidence="1 2">
    <name type="scientific">Naganishia cerealis</name>
    <dbReference type="NCBI Taxonomy" id="610337"/>
    <lineage>
        <taxon>Eukaryota</taxon>
        <taxon>Fungi</taxon>
        <taxon>Dikarya</taxon>
        <taxon>Basidiomycota</taxon>
        <taxon>Agaricomycotina</taxon>
        <taxon>Tremellomycetes</taxon>
        <taxon>Filobasidiales</taxon>
        <taxon>Filobasidiaceae</taxon>
        <taxon>Naganishia</taxon>
    </lineage>
</organism>
<accession>A0ACC2W0S4</accession>
<proteinExistence type="predicted"/>
<comment type="caution">
    <text evidence="1">The sequence shown here is derived from an EMBL/GenBank/DDBJ whole genome shotgun (WGS) entry which is preliminary data.</text>
</comment>
<evidence type="ECO:0000313" key="1">
    <source>
        <dbReference type="EMBL" id="KAJ9105043.1"/>
    </source>
</evidence>
<sequence>MPAQPSSEVSSQHIPLPSQGTDAASLASQSKRNRGRPRKWASEADRRAAEAQRRRDTAFAKKHGLSLPPRASGTFRASPSEESEAERTSGRAPSTRNPYIYFDRDFGHHTPGTEDAISARDLIVNWLASGDNYKAFTAWSVPERDAACRQLKAEMESHGMSEREVLSIRQQRNNVSIMCVQITFIQRGAREARRFELAHEYDEMSPNDLRKVAPLLDANTTPKQGKSSIMTCRNFANTNLITLTAMIKRRWPYYEKLKEHVIAEILLQPIEGQSQPNGQFQDEIGNIGVDLSADGMDQRSLTPSTLLISGLADTTLAQALRGVGQWRGTNDPSELDIAAVTSRANQIIHTAGAGDDRPPGSRTTTTIQQSNHRFPVPVVQPPASKASSRREAEAWDLEKQQIRQKLELEKEDRRAKDRITERELHLQSIKAFRELLRDGLTRNQAGRVVWQNSWPAMKKSMDEEDE</sequence>
<reference evidence="1" key="1">
    <citation type="submission" date="2023-04" db="EMBL/GenBank/DDBJ databases">
        <title>Draft Genome sequencing of Naganishia species isolated from polar environments using Oxford Nanopore Technology.</title>
        <authorList>
            <person name="Leo P."/>
            <person name="Venkateswaran K."/>
        </authorList>
    </citation>
    <scope>NUCLEOTIDE SEQUENCE</scope>
    <source>
        <strain evidence="1">MNA-CCFEE 5261</strain>
    </source>
</reference>
<evidence type="ECO:0000313" key="2">
    <source>
        <dbReference type="Proteomes" id="UP001241377"/>
    </source>
</evidence>
<gene>
    <name evidence="1" type="ORF">QFC19_003674</name>
</gene>
<protein>
    <submittedName>
        <fullName evidence="1">Uncharacterized protein</fullName>
    </submittedName>
</protein>